<feature type="signal peptide" evidence="7">
    <location>
        <begin position="1"/>
        <end position="23"/>
    </location>
</feature>
<sequence length="688" mass="74168">MRLRPAFSSAFLGLTALCGLASGGEPESNLSLYGAPRHNLDPVLPILDIEEKYIRSQTDVSVTALGGTELQCSASNPCPDGSCCNDQGHCGYRDEYCKESCVANCGAKAPCGINSKDGSQLCPLNLCCSHFGFCGASEFFCRDTTASGKSTPCQKGFGKCATVSTKSTPSCGKGSGTASRRVAYYEGWNTRRRPCDKVWPSQIDTTGLTHIVFSFATIDPTTFAVRPMHPNDEKLYTEFLGLKDGSQKWIGIGGWEFSDAGPTHQTWSLMASSKANRQAFISSLLEFLKKWDFAGVDIDWEWPGSDTRGGNAAIDKQNQVDLMKELRAALGSRGLSVVLPAQYAYLQNMDPKALEGSVDAFNVLAYDLHGPWDASIPDLGPYAKPHTDLNEIDTALELLWSADVTPSMVNLGIANYGRGFTLADTNCAHINCTWTGPSKAGLCTQLDGVLAQCEIERVIKQHSLKPELIEGAGVKQIVFDGQWFAYDDRQTLALKVELANDRCLGGTALWAIDYASCIDGGPVGPGGPQQSSAAPSSSVPDVSTTTIVSSTPAMSSEPVEPSTSSKMSILHYTQRICEAPSASAIFRPATISASNFCRLGCFFDTSTFGTCDVLGSANAVFPVYVIGIRFCIFHHFCGRVISIEHHLDRQHPRCNVAGSLIWKLLAGIHCLHGVVGPCIVFRVYRILD</sequence>
<dbReference type="AlphaFoldDB" id="A0A9W8ZBT6"/>
<dbReference type="InterPro" id="IPR011583">
    <property type="entry name" value="Chitinase_II/V-like_cat"/>
</dbReference>
<keyword evidence="11" id="KW-1185">Reference proteome</keyword>
<dbReference type="PROSITE" id="PS51910">
    <property type="entry name" value="GH18_2"/>
    <property type="match status" value="1"/>
</dbReference>
<organism evidence="10 11">
    <name type="scientific">Didymella pomorum</name>
    <dbReference type="NCBI Taxonomy" id="749634"/>
    <lineage>
        <taxon>Eukaryota</taxon>
        <taxon>Fungi</taxon>
        <taxon>Dikarya</taxon>
        <taxon>Ascomycota</taxon>
        <taxon>Pezizomycotina</taxon>
        <taxon>Dothideomycetes</taxon>
        <taxon>Pleosporomycetidae</taxon>
        <taxon>Pleosporales</taxon>
        <taxon>Pleosporineae</taxon>
        <taxon>Didymellaceae</taxon>
        <taxon>Didymella</taxon>
    </lineage>
</organism>
<feature type="disulfide bond" evidence="5">
    <location>
        <begin position="127"/>
        <end position="141"/>
    </location>
</feature>
<comment type="similarity">
    <text evidence="1">Belongs to the glycosyl hydrolase 18 family. Chitinase class V subfamily.</text>
</comment>
<dbReference type="PANTHER" id="PTHR47700">
    <property type="entry name" value="V CHITINASE, PUTATIVE (AFU_ORTHOLOGUE AFUA_6G13720)-RELATED"/>
    <property type="match status" value="1"/>
</dbReference>
<feature type="domain" description="Chitin-binding type-1" evidence="8">
    <location>
        <begin position="108"/>
        <end position="162"/>
    </location>
</feature>
<evidence type="ECO:0000256" key="4">
    <source>
        <dbReference type="ARBA" id="ARBA00023026"/>
    </source>
</evidence>
<dbReference type="SUPFAM" id="SSF57016">
    <property type="entry name" value="Plant lectins/antimicrobial peptides"/>
    <property type="match status" value="2"/>
</dbReference>
<feature type="disulfide bond" evidence="5">
    <location>
        <begin position="101"/>
        <end position="105"/>
    </location>
</feature>
<dbReference type="PANTHER" id="PTHR47700:SF2">
    <property type="entry name" value="CHITINASE"/>
    <property type="match status" value="1"/>
</dbReference>
<reference evidence="10" key="1">
    <citation type="submission" date="2022-10" db="EMBL/GenBank/DDBJ databases">
        <title>Tapping the CABI collections for fungal endophytes: first genome assemblies for Collariella, Neodidymelliopsis, Ascochyta clinopodiicola, Didymella pomorum, Didymosphaeria variabile, Neocosmospora piperis and Neocucurbitaria cava.</title>
        <authorList>
            <person name="Hill R."/>
        </authorList>
    </citation>
    <scope>NUCLEOTIDE SEQUENCE</scope>
    <source>
        <strain evidence="10">IMI 355091</strain>
    </source>
</reference>
<dbReference type="Proteomes" id="UP001140510">
    <property type="component" value="Unassembled WGS sequence"/>
</dbReference>
<feature type="disulfide bond" evidence="5">
    <location>
        <begin position="122"/>
        <end position="134"/>
    </location>
</feature>
<feature type="domain" description="Chitin-binding type-1" evidence="8">
    <location>
        <begin position="69"/>
        <end position="107"/>
    </location>
</feature>
<feature type="compositionally biased region" description="Low complexity" evidence="6">
    <location>
        <begin position="531"/>
        <end position="544"/>
    </location>
</feature>
<evidence type="ECO:0000256" key="5">
    <source>
        <dbReference type="PROSITE-ProRule" id="PRU00261"/>
    </source>
</evidence>
<dbReference type="InterPro" id="IPR018371">
    <property type="entry name" value="Chitin-binding_1_CS"/>
</dbReference>
<feature type="domain" description="GH18" evidence="9">
    <location>
        <begin position="179"/>
        <end position="525"/>
    </location>
</feature>
<dbReference type="Pfam" id="PF00704">
    <property type="entry name" value="Glyco_hydro_18"/>
    <property type="match status" value="1"/>
</dbReference>
<proteinExistence type="inferred from homology"/>
<keyword evidence="5" id="KW-1015">Disulfide bond</keyword>
<dbReference type="SMART" id="SM00270">
    <property type="entry name" value="ChtBD1"/>
    <property type="match status" value="2"/>
</dbReference>
<feature type="region of interest" description="Disordered" evidence="6">
    <location>
        <begin position="525"/>
        <end position="544"/>
    </location>
</feature>
<dbReference type="InterPro" id="IPR001002">
    <property type="entry name" value="Chitin-bd_1"/>
</dbReference>
<dbReference type="InterPro" id="IPR017853">
    <property type="entry name" value="GH"/>
</dbReference>
<gene>
    <name evidence="10" type="ORF">N0V91_007066</name>
</gene>
<dbReference type="SUPFAM" id="SSF51445">
    <property type="entry name" value="(Trans)glycosidases"/>
    <property type="match status" value="1"/>
</dbReference>
<evidence type="ECO:0000256" key="2">
    <source>
        <dbReference type="ARBA" id="ARBA00012729"/>
    </source>
</evidence>
<evidence type="ECO:0000259" key="9">
    <source>
        <dbReference type="PROSITE" id="PS51910"/>
    </source>
</evidence>
<keyword evidence="4" id="KW-0843">Virulence</keyword>
<keyword evidence="7" id="KW-0732">Signal</keyword>
<comment type="caution">
    <text evidence="10">The sequence shown here is derived from an EMBL/GenBank/DDBJ whole genome shotgun (WGS) entry which is preliminary data.</text>
</comment>
<protein>
    <recommendedName>
        <fullName evidence="2">chitinase</fullName>
        <ecNumber evidence="2">3.2.1.14</ecNumber>
    </recommendedName>
</protein>
<keyword evidence="3 5" id="KW-0147">Chitin-binding</keyword>
<dbReference type="EMBL" id="JAPEVA010000059">
    <property type="protein sequence ID" value="KAJ4402691.1"/>
    <property type="molecule type" value="Genomic_DNA"/>
</dbReference>
<dbReference type="InterPro" id="IPR001223">
    <property type="entry name" value="Glyco_hydro18_cat"/>
</dbReference>
<dbReference type="GO" id="GO:0008061">
    <property type="term" value="F:chitin binding"/>
    <property type="evidence" value="ECO:0007669"/>
    <property type="project" value="UniProtKB-UniRule"/>
</dbReference>
<dbReference type="GO" id="GO:0005975">
    <property type="term" value="P:carbohydrate metabolic process"/>
    <property type="evidence" value="ECO:0007669"/>
    <property type="project" value="InterPro"/>
</dbReference>
<dbReference type="SUPFAM" id="SSF54556">
    <property type="entry name" value="Chitinase insertion domain"/>
    <property type="match status" value="1"/>
</dbReference>
<evidence type="ECO:0000256" key="3">
    <source>
        <dbReference type="ARBA" id="ARBA00022669"/>
    </source>
</evidence>
<name>A0A9W8ZBT6_9PLEO</name>
<dbReference type="InterPro" id="IPR036861">
    <property type="entry name" value="Endochitinase-like_sf"/>
</dbReference>
<dbReference type="PROSITE" id="PS50941">
    <property type="entry name" value="CHIT_BIND_I_2"/>
    <property type="match status" value="2"/>
</dbReference>
<evidence type="ECO:0000256" key="1">
    <source>
        <dbReference type="ARBA" id="ARBA00008682"/>
    </source>
</evidence>
<evidence type="ECO:0000259" key="8">
    <source>
        <dbReference type="PROSITE" id="PS50941"/>
    </source>
</evidence>
<dbReference type="Gene3D" id="3.20.20.80">
    <property type="entry name" value="Glycosidases"/>
    <property type="match status" value="1"/>
</dbReference>
<feature type="chain" id="PRO_5040850420" description="chitinase" evidence="7">
    <location>
        <begin position="24"/>
        <end position="688"/>
    </location>
</feature>
<dbReference type="PROSITE" id="PS00026">
    <property type="entry name" value="CHIT_BIND_I_1"/>
    <property type="match status" value="1"/>
</dbReference>
<dbReference type="CDD" id="cd00035">
    <property type="entry name" value="ChtBD1"/>
    <property type="match status" value="1"/>
</dbReference>
<evidence type="ECO:0000256" key="7">
    <source>
        <dbReference type="SAM" id="SignalP"/>
    </source>
</evidence>
<dbReference type="GO" id="GO:0008843">
    <property type="term" value="F:endochitinase activity"/>
    <property type="evidence" value="ECO:0007669"/>
    <property type="project" value="UniProtKB-EC"/>
</dbReference>
<dbReference type="Gene3D" id="3.10.50.10">
    <property type="match status" value="1"/>
</dbReference>
<dbReference type="InterPro" id="IPR029070">
    <property type="entry name" value="Chitinase_insertion_sf"/>
</dbReference>
<accession>A0A9W8ZBT6</accession>
<dbReference type="Gene3D" id="3.30.60.10">
    <property type="entry name" value="Endochitinase-like"/>
    <property type="match status" value="1"/>
</dbReference>
<feature type="disulfide bond" evidence="5">
    <location>
        <begin position="83"/>
        <end position="97"/>
    </location>
</feature>
<dbReference type="InterPro" id="IPR053214">
    <property type="entry name" value="LysM12-like"/>
</dbReference>
<dbReference type="EC" id="3.2.1.14" evidence="2"/>
<comment type="caution">
    <text evidence="5">Lacks conserved residue(s) required for the propagation of feature annotation.</text>
</comment>
<evidence type="ECO:0000313" key="11">
    <source>
        <dbReference type="Proteomes" id="UP001140510"/>
    </source>
</evidence>
<dbReference type="OrthoDB" id="73875at2759"/>
<evidence type="ECO:0000313" key="10">
    <source>
        <dbReference type="EMBL" id="KAJ4402691.1"/>
    </source>
</evidence>
<feature type="disulfide bond" evidence="5">
    <location>
        <begin position="78"/>
        <end position="90"/>
    </location>
</feature>
<dbReference type="SMART" id="SM00636">
    <property type="entry name" value="Glyco_18"/>
    <property type="match status" value="1"/>
</dbReference>
<evidence type="ECO:0000256" key="6">
    <source>
        <dbReference type="SAM" id="MobiDB-lite"/>
    </source>
</evidence>